<reference evidence="8" key="1">
    <citation type="submission" date="2023-02" db="EMBL/GenBank/DDBJ databases">
        <title>Genome of toxic invasive species Heracleum sosnowskyi carries increased number of genes despite the absence of recent whole-genome duplications.</title>
        <authorList>
            <person name="Schelkunov M."/>
            <person name="Shtratnikova V."/>
            <person name="Makarenko M."/>
            <person name="Klepikova A."/>
            <person name="Omelchenko D."/>
            <person name="Novikova G."/>
            <person name="Obukhova E."/>
            <person name="Bogdanov V."/>
            <person name="Penin A."/>
            <person name="Logacheva M."/>
        </authorList>
    </citation>
    <scope>NUCLEOTIDE SEQUENCE</scope>
    <source>
        <strain evidence="8">Hsosn_3</strain>
        <tissue evidence="8">Leaf</tissue>
    </source>
</reference>
<evidence type="ECO:0000313" key="8">
    <source>
        <dbReference type="EMBL" id="KAK1404053.1"/>
    </source>
</evidence>
<evidence type="ECO:0000256" key="4">
    <source>
        <dbReference type="ARBA" id="ARBA00023015"/>
    </source>
</evidence>
<dbReference type="InterPro" id="IPR049914">
    <property type="entry name" value="PHD1-3/5-6"/>
</dbReference>
<dbReference type="PANTHER" id="PTHR33304:SF18">
    <property type="entry name" value="CHROMATIN REGULATOR PHD FAMILY-RELATED"/>
    <property type="match status" value="1"/>
</dbReference>
<dbReference type="CDD" id="cd15489">
    <property type="entry name" value="PHD_SF"/>
    <property type="match status" value="1"/>
</dbReference>
<protein>
    <recommendedName>
        <fullName evidence="7">AIPP2-like SPOC-like domain-containing protein</fullName>
    </recommendedName>
</protein>
<dbReference type="InterPro" id="IPR019786">
    <property type="entry name" value="Zinc_finger_PHD-type_CS"/>
</dbReference>
<evidence type="ECO:0000256" key="2">
    <source>
        <dbReference type="ARBA" id="ARBA00022771"/>
    </source>
</evidence>
<organism evidence="8 9">
    <name type="scientific">Heracleum sosnowskyi</name>
    <dbReference type="NCBI Taxonomy" id="360622"/>
    <lineage>
        <taxon>Eukaryota</taxon>
        <taxon>Viridiplantae</taxon>
        <taxon>Streptophyta</taxon>
        <taxon>Embryophyta</taxon>
        <taxon>Tracheophyta</taxon>
        <taxon>Spermatophyta</taxon>
        <taxon>Magnoliopsida</taxon>
        <taxon>eudicotyledons</taxon>
        <taxon>Gunneridae</taxon>
        <taxon>Pentapetalae</taxon>
        <taxon>asterids</taxon>
        <taxon>campanulids</taxon>
        <taxon>Apiales</taxon>
        <taxon>Apiaceae</taxon>
        <taxon>Apioideae</taxon>
        <taxon>apioid superclade</taxon>
        <taxon>Tordylieae</taxon>
        <taxon>Tordyliinae</taxon>
        <taxon>Heracleum</taxon>
    </lineage>
</organism>
<name>A0AAD8JJ28_9APIA</name>
<dbReference type="Pfam" id="PF23121">
    <property type="entry name" value="SPOC_AIPP2"/>
    <property type="match status" value="1"/>
</dbReference>
<evidence type="ECO:0000256" key="6">
    <source>
        <dbReference type="SAM" id="MobiDB-lite"/>
    </source>
</evidence>
<reference evidence="8" key="2">
    <citation type="submission" date="2023-05" db="EMBL/GenBank/DDBJ databases">
        <authorList>
            <person name="Schelkunov M.I."/>
        </authorList>
    </citation>
    <scope>NUCLEOTIDE SEQUENCE</scope>
    <source>
        <strain evidence="8">Hsosn_3</strain>
        <tissue evidence="8">Leaf</tissue>
    </source>
</reference>
<evidence type="ECO:0000256" key="5">
    <source>
        <dbReference type="ARBA" id="ARBA00023163"/>
    </source>
</evidence>
<keyword evidence="5" id="KW-0804">Transcription</keyword>
<evidence type="ECO:0000313" key="9">
    <source>
        <dbReference type="Proteomes" id="UP001237642"/>
    </source>
</evidence>
<dbReference type="PROSITE" id="PS01359">
    <property type="entry name" value="ZF_PHD_1"/>
    <property type="match status" value="1"/>
</dbReference>
<dbReference type="GO" id="GO:0140566">
    <property type="term" value="F:histone reader activity"/>
    <property type="evidence" value="ECO:0007669"/>
    <property type="project" value="InterPro"/>
</dbReference>
<comment type="caution">
    <text evidence="8">The sequence shown here is derived from an EMBL/GenBank/DDBJ whole genome shotgun (WGS) entry which is preliminary data.</text>
</comment>
<dbReference type="InterPro" id="IPR011011">
    <property type="entry name" value="Znf_FYVE_PHD"/>
</dbReference>
<keyword evidence="2" id="KW-0863">Zinc-finger</keyword>
<evidence type="ECO:0000256" key="3">
    <source>
        <dbReference type="ARBA" id="ARBA00022833"/>
    </source>
</evidence>
<accession>A0AAD8JJ28</accession>
<gene>
    <name evidence="8" type="ORF">POM88_003658</name>
</gene>
<keyword evidence="9" id="KW-1185">Reference proteome</keyword>
<keyword evidence="3" id="KW-0862">Zinc</keyword>
<feature type="domain" description="AIPP2-like SPOC-like" evidence="7">
    <location>
        <begin position="186"/>
        <end position="314"/>
    </location>
</feature>
<keyword evidence="1" id="KW-0479">Metal-binding</keyword>
<feature type="region of interest" description="Disordered" evidence="6">
    <location>
        <begin position="85"/>
        <end position="104"/>
    </location>
</feature>
<dbReference type="PANTHER" id="PTHR33304">
    <property type="match status" value="1"/>
</dbReference>
<proteinExistence type="predicted"/>
<evidence type="ECO:0000256" key="1">
    <source>
        <dbReference type="ARBA" id="ARBA00022723"/>
    </source>
</evidence>
<keyword evidence="4" id="KW-0805">Transcription regulation</keyword>
<evidence type="ECO:0000259" key="7">
    <source>
        <dbReference type="Pfam" id="PF23121"/>
    </source>
</evidence>
<dbReference type="AlphaFoldDB" id="A0AAD8JJ28"/>
<dbReference type="GO" id="GO:0034244">
    <property type="term" value="P:negative regulation of transcription elongation by RNA polymerase II"/>
    <property type="evidence" value="ECO:0007669"/>
    <property type="project" value="InterPro"/>
</dbReference>
<dbReference type="SUPFAM" id="SSF57903">
    <property type="entry name" value="FYVE/PHD zinc finger"/>
    <property type="match status" value="1"/>
</dbReference>
<dbReference type="InterPro" id="IPR056280">
    <property type="entry name" value="AIPP2-like_SPOC"/>
</dbReference>
<dbReference type="InterPro" id="IPR013083">
    <property type="entry name" value="Znf_RING/FYVE/PHD"/>
</dbReference>
<dbReference type="GO" id="GO:0008270">
    <property type="term" value="F:zinc ion binding"/>
    <property type="evidence" value="ECO:0007669"/>
    <property type="project" value="UniProtKB-KW"/>
</dbReference>
<dbReference type="EMBL" id="JAUIZM010000001">
    <property type="protein sequence ID" value="KAK1404053.1"/>
    <property type="molecule type" value="Genomic_DNA"/>
</dbReference>
<dbReference type="Gene3D" id="3.30.40.10">
    <property type="entry name" value="Zinc/RING finger domain, C3HC4 (zinc finger)"/>
    <property type="match status" value="1"/>
</dbReference>
<dbReference type="Proteomes" id="UP001237642">
    <property type="component" value="Unassembled WGS sequence"/>
</dbReference>
<sequence>MATTCLKCGSESWDNAFVDCTRCGDCVLHRYCLDIIPDTPDEIVAWYCEDCQEDITPSTEEAHGSGSKNIRDTDFTDTEMIIEDGPSHGVYSRQKHDNSSNSMENKQESCLVPYGQDRVQDHLIHTSSSNGAFEKLRTSSDYEENSRLICNTAHNSDVSEISYLGDPTPIQQDHHIPAQPVEDPIWRGNFFIINEKKNNYDGFVAHISNKACSKVCEEARSLSKLLHFEMHPKSDVWPKSFEKSAPSDENIALYFLPTDRGSEKVFDNLVDYMMADVLCLKATVGNAELLLFTSMELPLLYWRFQGRYYLWGVFRGKQAA</sequence>